<dbReference type="Pfam" id="PF15072">
    <property type="entry name" value="HROB"/>
    <property type="match status" value="1"/>
</dbReference>
<feature type="compositionally biased region" description="Polar residues" evidence="1">
    <location>
        <begin position="245"/>
        <end position="254"/>
    </location>
</feature>
<feature type="compositionally biased region" description="Polar residues" evidence="1">
    <location>
        <begin position="588"/>
        <end position="602"/>
    </location>
</feature>
<dbReference type="OrthoDB" id="21443at2759"/>
<feature type="region of interest" description="Disordered" evidence="1">
    <location>
        <begin position="113"/>
        <end position="132"/>
    </location>
</feature>
<feature type="compositionally biased region" description="Basic and acidic residues" evidence="1">
    <location>
        <begin position="606"/>
        <end position="627"/>
    </location>
</feature>
<dbReference type="InterPro" id="IPR058570">
    <property type="entry name" value="HROB_OB"/>
</dbReference>
<dbReference type="GeneTree" id="ENSGT00400000022305"/>
<protein>
    <submittedName>
        <fullName evidence="3">Homologous recombination factor with OB-fold</fullName>
    </submittedName>
</protein>
<dbReference type="InterPro" id="IPR028045">
    <property type="entry name" value="HROB"/>
</dbReference>
<evidence type="ECO:0000256" key="1">
    <source>
        <dbReference type="SAM" id="MobiDB-lite"/>
    </source>
</evidence>
<reference evidence="3" key="3">
    <citation type="submission" date="2025-09" db="UniProtKB">
        <authorList>
            <consortium name="Ensembl"/>
        </authorList>
    </citation>
    <scope>IDENTIFICATION</scope>
</reference>
<dbReference type="AlphaFoldDB" id="A0A4X2KFQ5"/>
<feature type="region of interest" description="Disordered" evidence="1">
    <location>
        <begin position="245"/>
        <end position="264"/>
    </location>
</feature>
<proteinExistence type="predicted"/>
<dbReference type="GO" id="GO:0090734">
    <property type="term" value="C:site of DNA damage"/>
    <property type="evidence" value="ECO:0007669"/>
    <property type="project" value="Ensembl"/>
</dbReference>
<dbReference type="GO" id="GO:0000725">
    <property type="term" value="P:recombinational repair"/>
    <property type="evidence" value="ECO:0007669"/>
    <property type="project" value="InterPro"/>
</dbReference>
<gene>
    <name evidence="3" type="primary">HROB</name>
</gene>
<dbReference type="PANTHER" id="PTHR14523:SF1">
    <property type="entry name" value="HOMOLOGOUS RECOMBINATION OB-FOLD PROTEIN"/>
    <property type="match status" value="1"/>
</dbReference>
<sequence>MKGSPPAVATACSLQNLFAVEDEFEDEDFLSAVVDTENKFSSSFSVNPGCLQPMCSEPKAAKQALTSGQMTSSCTLPSGASSLSAQGLRLPSPSMPRVGGDSLSKASTFLRLSPSPSLAGGGRAPGRVTPEGVTTEPHIPFSLVNQYPLAGTTVISKKDEFSRLSYVELRQGDSSGPVKSLFPRQKEDPVQVKRPRMTELGESCCQGSVVTRLAEPLLLGSITHHGTPQLIMKPGASSSLTFPSGLQTPSQLTPWQAGPRGSHLHVPQPLQTAKCHAQYSSQNSPVMPQPFRSPHSWESGKPRVLGQVPNPNSSIFPVASSVQRPLESRARLSSAEPLVFTPPTPSSSLAASGILQTPIVTNHLVQLVTATSRTPGMPAHMPTRAKTRRFPGPAGILPQQHSGKNLEEIMISTPQIPTHGALAKFQKEEVPSSQSPEEDFEHGPWLTMKAELGLDDQDPSCFLHTYSIVMVLRKAALKQLPRNKVPTMAVMIKSLSRSTVDASVVFKDPTGEMQGTVHRLLLEERQNELKTGSVLLLKQIGVFSPSLRNHYLNVTPNNLVQIYSPDSEDGRVPRSSQPLAKISRHLQSESLSQPSAPESSFSALHCDGKPGEEHRTARVEAASREELPEADDLDGLLGELPEDFFSEDSGW</sequence>
<accession>A0A4X2KFQ5</accession>
<feature type="domain" description="Homologous recombination OB-fold protein OB-fold" evidence="2">
    <location>
        <begin position="483"/>
        <end position="566"/>
    </location>
</feature>
<name>A0A4X2KFQ5_VOMUR</name>
<evidence type="ECO:0000313" key="4">
    <source>
        <dbReference type="Proteomes" id="UP000314987"/>
    </source>
</evidence>
<dbReference type="OMA" id="FFCGTSN"/>
<feature type="compositionally biased region" description="Acidic residues" evidence="1">
    <location>
        <begin position="628"/>
        <end position="651"/>
    </location>
</feature>
<evidence type="ECO:0000313" key="3">
    <source>
        <dbReference type="Ensembl" id="ENSVURP00010010754.1"/>
    </source>
</evidence>
<dbReference type="Proteomes" id="UP000314987">
    <property type="component" value="Unassembled WGS sequence"/>
</dbReference>
<dbReference type="GO" id="GO:0036297">
    <property type="term" value="P:interstrand cross-link repair"/>
    <property type="evidence" value="ECO:0007669"/>
    <property type="project" value="Ensembl"/>
</dbReference>
<dbReference type="GO" id="GO:0000731">
    <property type="term" value="P:DNA synthesis involved in DNA repair"/>
    <property type="evidence" value="ECO:0007669"/>
    <property type="project" value="Ensembl"/>
</dbReference>
<organism evidence="3 4">
    <name type="scientific">Vombatus ursinus</name>
    <name type="common">Common wombat</name>
    <dbReference type="NCBI Taxonomy" id="29139"/>
    <lineage>
        <taxon>Eukaryota</taxon>
        <taxon>Metazoa</taxon>
        <taxon>Chordata</taxon>
        <taxon>Craniata</taxon>
        <taxon>Vertebrata</taxon>
        <taxon>Euteleostomi</taxon>
        <taxon>Mammalia</taxon>
        <taxon>Metatheria</taxon>
        <taxon>Diprotodontia</taxon>
        <taxon>Vombatidae</taxon>
        <taxon>Vombatus</taxon>
    </lineage>
</organism>
<reference evidence="3" key="2">
    <citation type="submission" date="2025-08" db="UniProtKB">
        <authorList>
            <consortium name="Ensembl"/>
        </authorList>
    </citation>
    <scope>IDENTIFICATION</scope>
</reference>
<feature type="region of interest" description="Disordered" evidence="1">
    <location>
        <begin position="586"/>
        <end position="651"/>
    </location>
</feature>
<feature type="compositionally biased region" description="Polar residues" evidence="1">
    <location>
        <begin position="76"/>
        <end position="85"/>
    </location>
</feature>
<keyword evidence="4" id="KW-1185">Reference proteome</keyword>
<dbReference type="PANTHER" id="PTHR14523">
    <property type="entry name" value="UNCHARACTERIZED PROTEIN C17ORF53 HOMOLOG"/>
    <property type="match status" value="1"/>
</dbReference>
<feature type="region of interest" description="Disordered" evidence="1">
    <location>
        <begin position="76"/>
        <end position="102"/>
    </location>
</feature>
<reference evidence="4" key="1">
    <citation type="submission" date="2018-12" db="EMBL/GenBank/DDBJ databases">
        <authorList>
            <person name="Yazar S."/>
        </authorList>
    </citation>
    <scope>NUCLEOTIDE SEQUENCE [LARGE SCALE GENOMIC DNA]</scope>
</reference>
<evidence type="ECO:0000259" key="2">
    <source>
        <dbReference type="Pfam" id="PF15072"/>
    </source>
</evidence>
<dbReference type="Ensembl" id="ENSVURT00010012207.1">
    <property type="protein sequence ID" value="ENSVURP00010010754.1"/>
    <property type="gene ID" value="ENSVURG00010008307.1"/>
</dbReference>